<keyword evidence="4" id="KW-1185">Reference proteome</keyword>
<comment type="caution">
    <text evidence="3">The sequence shown here is derived from an EMBL/GenBank/DDBJ whole genome shotgun (WGS) entry which is preliminary data.</text>
</comment>
<sequence>MRTSKADTRPPRHTPPLKALGAPPPGPYGSPQPQQSYGSPPPPHGQYGSPQVLSYGAPPPSQNQYSSHQPPPPASGSVWRPSSAGTVQLPPAPVRCSPAAAARHSVSFKFTGTKKTILNSQVMDPYGKVPFNVASDKKTTTVRASDGTTLAVVEWNHSAPIMHHGGRKLRCKEWIVWNNSKKVRVLTHAGKEYHWVTRNETVYLEPADRAGFAILIWRDPTDVVEIEAFQESLVIPGLLEAAIVAVVIMQSGHKLGDHGGGNNQMFINAIAGSIGANVAF</sequence>
<evidence type="ECO:0000259" key="2">
    <source>
        <dbReference type="Pfam" id="PF20236"/>
    </source>
</evidence>
<evidence type="ECO:0000256" key="1">
    <source>
        <dbReference type="SAM" id="MobiDB-lite"/>
    </source>
</evidence>
<reference evidence="3" key="1">
    <citation type="submission" date="2022-01" db="EMBL/GenBank/DDBJ databases">
        <title>Comparative genomics reveals a dynamic genome evolution in the ectomycorrhizal milk-cap (Lactarius) mushrooms.</title>
        <authorList>
            <consortium name="DOE Joint Genome Institute"/>
            <person name="Lebreton A."/>
            <person name="Tang N."/>
            <person name="Kuo A."/>
            <person name="LaButti K."/>
            <person name="Drula E."/>
            <person name="Barry K."/>
            <person name="Clum A."/>
            <person name="Lipzen A."/>
            <person name="Mousain D."/>
            <person name="Ng V."/>
            <person name="Wang R."/>
            <person name="Wang X."/>
            <person name="Dai Y."/>
            <person name="Henrissat B."/>
            <person name="Grigoriev I.V."/>
            <person name="Guerin-Laguette A."/>
            <person name="Yu F."/>
            <person name="Martin F.M."/>
        </authorList>
    </citation>
    <scope>NUCLEOTIDE SEQUENCE</scope>
    <source>
        <strain evidence="3">QP</strain>
    </source>
</reference>
<dbReference type="Pfam" id="PF20236">
    <property type="entry name" value="DUF6593"/>
    <property type="match status" value="1"/>
</dbReference>
<evidence type="ECO:0000313" key="3">
    <source>
        <dbReference type="EMBL" id="KAH8984231.1"/>
    </source>
</evidence>
<proteinExistence type="predicted"/>
<dbReference type="Proteomes" id="UP001201163">
    <property type="component" value="Unassembled WGS sequence"/>
</dbReference>
<dbReference type="EMBL" id="JAKELL010000078">
    <property type="protein sequence ID" value="KAH8984231.1"/>
    <property type="molecule type" value="Genomic_DNA"/>
</dbReference>
<feature type="region of interest" description="Disordered" evidence="1">
    <location>
        <begin position="1"/>
        <end position="91"/>
    </location>
</feature>
<dbReference type="InterPro" id="IPR046528">
    <property type="entry name" value="DUF6593"/>
</dbReference>
<gene>
    <name evidence="3" type="ORF">EDB92DRAFT_1803259</name>
</gene>
<protein>
    <recommendedName>
        <fullName evidence="2">DUF6593 domain-containing protein</fullName>
    </recommendedName>
</protein>
<feature type="domain" description="DUF6593" evidence="2">
    <location>
        <begin position="118"/>
        <end position="249"/>
    </location>
</feature>
<name>A0AAD4LAT1_9AGAM</name>
<feature type="compositionally biased region" description="Basic and acidic residues" evidence="1">
    <location>
        <begin position="1"/>
        <end position="10"/>
    </location>
</feature>
<evidence type="ECO:0000313" key="4">
    <source>
        <dbReference type="Proteomes" id="UP001201163"/>
    </source>
</evidence>
<accession>A0AAD4LAT1</accession>
<dbReference type="AlphaFoldDB" id="A0AAD4LAT1"/>
<organism evidence="3 4">
    <name type="scientific">Lactarius akahatsu</name>
    <dbReference type="NCBI Taxonomy" id="416441"/>
    <lineage>
        <taxon>Eukaryota</taxon>
        <taxon>Fungi</taxon>
        <taxon>Dikarya</taxon>
        <taxon>Basidiomycota</taxon>
        <taxon>Agaricomycotina</taxon>
        <taxon>Agaricomycetes</taxon>
        <taxon>Russulales</taxon>
        <taxon>Russulaceae</taxon>
        <taxon>Lactarius</taxon>
    </lineage>
</organism>